<dbReference type="InterPro" id="IPR022915">
    <property type="entry name" value="Peroxiredoxin_TDXH"/>
</dbReference>
<evidence type="ECO:0000256" key="1">
    <source>
        <dbReference type="ARBA" id="ARBA00009796"/>
    </source>
</evidence>
<comment type="caution">
    <text evidence="9">The sequence shown here is derived from an EMBL/GenBank/DDBJ whole genome shotgun (WGS) entry which is preliminary data.</text>
</comment>
<dbReference type="PANTHER" id="PTHR10681">
    <property type="entry name" value="THIOREDOXIN PEROXIDASE"/>
    <property type="match status" value="1"/>
</dbReference>
<dbReference type="PROSITE" id="PS51352">
    <property type="entry name" value="THIOREDOXIN_2"/>
    <property type="match status" value="1"/>
</dbReference>
<keyword evidence="6" id="KW-0676">Redox-active center</keyword>
<dbReference type="GO" id="GO:0008379">
    <property type="term" value="F:thioredoxin peroxidase activity"/>
    <property type="evidence" value="ECO:0007669"/>
    <property type="project" value="TreeGrafter"/>
</dbReference>
<dbReference type="InterPro" id="IPR013766">
    <property type="entry name" value="Thioredoxin_domain"/>
</dbReference>
<dbReference type="InterPro" id="IPR036249">
    <property type="entry name" value="Thioredoxin-like_sf"/>
</dbReference>
<dbReference type="PIRSF" id="PIRSF000239">
    <property type="entry name" value="AHPC"/>
    <property type="match status" value="1"/>
</dbReference>
<dbReference type="InterPro" id="IPR050217">
    <property type="entry name" value="Peroxiredoxin"/>
</dbReference>
<organism evidence="9">
    <name type="scientific">mine drainage metagenome</name>
    <dbReference type="NCBI Taxonomy" id="410659"/>
    <lineage>
        <taxon>unclassified sequences</taxon>
        <taxon>metagenomes</taxon>
        <taxon>ecological metagenomes</taxon>
    </lineage>
</organism>
<reference evidence="9" key="1">
    <citation type="submission" date="2013-08" db="EMBL/GenBank/DDBJ databases">
        <authorList>
            <person name="Mendez C."/>
            <person name="Richter M."/>
            <person name="Ferrer M."/>
            <person name="Sanchez J."/>
        </authorList>
    </citation>
    <scope>NUCLEOTIDE SEQUENCE</scope>
</reference>
<evidence type="ECO:0000256" key="6">
    <source>
        <dbReference type="ARBA" id="ARBA00023284"/>
    </source>
</evidence>
<evidence type="ECO:0000256" key="7">
    <source>
        <dbReference type="ARBA" id="ARBA00025719"/>
    </source>
</evidence>
<proteinExistence type="inferred from homology"/>
<dbReference type="HAMAP" id="MF_00401">
    <property type="entry name" value="Peroxiredoxin"/>
    <property type="match status" value="1"/>
</dbReference>
<feature type="domain" description="Thioredoxin" evidence="8">
    <location>
        <begin position="3"/>
        <end position="156"/>
    </location>
</feature>
<keyword evidence="4" id="KW-0049">Antioxidant</keyword>
<dbReference type="Pfam" id="PF00578">
    <property type="entry name" value="AhpC-TSA"/>
    <property type="match status" value="1"/>
</dbReference>
<dbReference type="NCBIfam" id="NF009668">
    <property type="entry name" value="PRK13189.1"/>
    <property type="match status" value="1"/>
</dbReference>
<gene>
    <name evidence="9" type="ORF">B1A_21389</name>
</gene>
<name>T0Y8B9_9ZZZZ</name>
<evidence type="ECO:0000313" key="9">
    <source>
        <dbReference type="EMBL" id="EQD28047.1"/>
    </source>
</evidence>
<dbReference type="Gene3D" id="3.40.30.10">
    <property type="entry name" value="Glutaredoxin"/>
    <property type="match status" value="1"/>
</dbReference>
<evidence type="ECO:0000256" key="4">
    <source>
        <dbReference type="ARBA" id="ARBA00022862"/>
    </source>
</evidence>
<keyword evidence="3" id="KW-0575">Peroxidase</keyword>
<accession>T0Y8B9</accession>
<dbReference type="GO" id="GO:0045454">
    <property type="term" value="P:cell redox homeostasis"/>
    <property type="evidence" value="ECO:0007669"/>
    <property type="project" value="TreeGrafter"/>
</dbReference>
<dbReference type="AlphaFoldDB" id="T0Y8B9"/>
<comment type="similarity">
    <text evidence="1">Belongs to the peroxiredoxin family. AhpC/Prx1 subfamily.</text>
</comment>
<dbReference type="InterPro" id="IPR045020">
    <property type="entry name" value="PRX_1cys"/>
</dbReference>
<keyword evidence="5" id="KW-0560">Oxidoreductase</keyword>
<dbReference type="FunFam" id="3.40.30.10:FF:000011">
    <property type="entry name" value="Peroxiredoxin PRX1"/>
    <property type="match status" value="1"/>
</dbReference>
<reference evidence="9" key="2">
    <citation type="journal article" date="2014" name="ISME J.">
        <title>Microbial stratification in low pH oxic and suboxic macroscopic growths along an acid mine drainage.</title>
        <authorList>
            <person name="Mendez-Garcia C."/>
            <person name="Mesa V."/>
            <person name="Sprenger R.R."/>
            <person name="Richter M."/>
            <person name="Diez M.S."/>
            <person name="Solano J."/>
            <person name="Bargiela R."/>
            <person name="Golyshina O.V."/>
            <person name="Manteca A."/>
            <person name="Ramos J.L."/>
            <person name="Gallego J.R."/>
            <person name="Llorente I."/>
            <person name="Martins Dos Santos V.A."/>
            <person name="Jensen O.N."/>
            <person name="Pelaez A.I."/>
            <person name="Sanchez J."/>
            <person name="Ferrer M."/>
        </authorList>
    </citation>
    <scope>NUCLEOTIDE SEQUENCE</scope>
</reference>
<dbReference type="PANTHER" id="PTHR10681:SF128">
    <property type="entry name" value="THIOREDOXIN-DEPENDENT PEROXIDE REDUCTASE, MITOCHONDRIAL"/>
    <property type="match status" value="1"/>
</dbReference>
<dbReference type="EMBL" id="AUZX01015810">
    <property type="protein sequence ID" value="EQD28047.1"/>
    <property type="molecule type" value="Genomic_DNA"/>
</dbReference>
<dbReference type="GO" id="GO:0006979">
    <property type="term" value="P:response to oxidative stress"/>
    <property type="evidence" value="ECO:0007669"/>
    <property type="project" value="TreeGrafter"/>
</dbReference>
<keyword evidence="2" id="KW-0963">Cytoplasm</keyword>
<dbReference type="NCBIfam" id="NF009669">
    <property type="entry name" value="PRK13190.1"/>
    <property type="match status" value="1"/>
</dbReference>
<dbReference type="SUPFAM" id="SSF52833">
    <property type="entry name" value="Thioredoxin-like"/>
    <property type="match status" value="1"/>
</dbReference>
<protein>
    <submittedName>
        <fullName evidence="9">Peroxiredoxin</fullName>
    </submittedName>
</protein>
<comment type="similarity">
    <text evidence="7">Belongs to the peroxiredoxin family. Prx6 subfamily.</text>
</comment>
<dbReference type="InterPro" id="IPR024706">
    <property type="entry name" value="Peroxiredoxin_AhpC-typ"/>
</dbReference>
<dbReference type="GO" id="GO:0005829">
    <property type="term" value="C:cytosol"/>
    <property type="evidence" value="ECO:0007669"/>
    <property type="project" value="TreeGrafter"/>
</dbReference>
<evidence type="ECO:0000256" key="3">
    <source>
        <dbReference type="ARBA" id="ARBA00022559"/>
    </source>
</evidence>
<dbReference type="GO" id="GO:0033554">
    <property type="term" value="P:cellular response to stress"/>
    <property type="evidence" value="ECO:0007669"/>
    <property type="project" value="TreeGrafter"/>
</dbReference>
<dbReference type="InterPro" id="IPR000866">
    <property type="entry name" value="AhpC/TSA"/>
</dbReference>
<sequence>MPVYLGEKAPDFSANTTAGPITLSQYKGQWVLLFSHPADFTPVCTTEFMAFAERNDEFKKLGVQLIGISIDSIYSHIAWLKDIKEKYGITIPFPVIADTQLEVARMFNMMDEKGGMTVRGVFLIDPDQKIRWMIYYPAEVGRNIDEIVRVVKAFKFNWEKKLATSVNWKEGDGGVKGAPTTLAGALEREKEGAERWYLQRVNA</sequence>
<dbReference type="CDD" id="cd03016">
    <property type="entry name" value="PRX_1cys"/>
    <property type="match status" value="1"/>
</dbReference>
<dbReference type="GO" id="GO:0042744">
    <property type="term" value="P:hydrogen peroxide catabolic process"/>
    <property type="evidence" value="ECO:0007669"/>
    <property type="project" value="TreeGrafter"/>
</dbReference>
<evidence type="ECO:0000256" key="2">
    <source>
        <dbReference type="ARBA" id="ARBA00022490"/>
    </source>
</evidence>
<evidence type="ECO:0000256" key="5">
    <source>
        <dbReference type="ARBA" id="ARBA00023002"/>
    </source>
</evidence>
<evidence type="ECO:0000259" key="8">
    <source>
        <dbReference type="PROSITE" id="PS51352"/>
    </source>
</evidence>